<evidence type="ECO:0000259" key="3">
    <source>
        <dbReference type="Pfam" id="PF03703"/>
    </source>
</evidence>
<reference evidence="4 5" key="1">
    <citation type="submission" date="2019-02" db="EMBL/GenBank/DDBJ databases">
        <title>Deep-cultivation of Planctomycetes and their phenomic and genomic characterization uncovers novel biology.</title>
        <authorList>
            <person name="Wiegand S."/>
            <person name="Jogler M."/>
            <person name="Boedeker C."/>
            <person name="Pinto D."/>
            <person name="Vollmers J."/>
            <person name="Rivas-Marin E."/>
            <person name="Kohn T."/>
            <person name="Peeters S.H."/>
            <person name="Heuer A."/>
            <person name="Rast P."/>
            <person name="Oberbeckmann S."/>
            <person name="Bunk B."/>
            <person name="Jeske O."/>
            <person name="Meyerdierks A."/>
            <person name="Storesund J.E."/>
            <person name="Kallscheuer N."/>
            <person name="Luecker S."/>
            <person name="Lage O.M."/>
            <person name="Pohl T."/>
            <person name="Merkel B.J."/>
            <person name="Hornburger P."/>
            <person name="Mueller R.-W."/>
            <person name="Bruemmer F."/>
            <person name="Labrenz M."/>
            <person name="Spormann A.M."/>
            <person name="Op Den Camp H."/>
            <person name="Overmann J."/>
            <person name="Amann R."/>
            <person name="Jetten M.S.M."/>
            <person name="Mascher T."/>
            <person name="Medema M.H."/>
            <person name="Devos D.P."/>
            <person name="Kaster A.-K."/>
            <person name="Ovreas L."/>
            <person name="Rohde M."/>
            <person name="Galperin M.Y."/>
            <person name="Jogler C."/>
        </authorList>
    </citation>
    <scope>NUCLEOTIDE SEQUENCE [LARGE SCALE GENOMIC DNA]</scope>
    <source>
        <strain evidence="4 5">Poly51</strain>
    </source>
</reference>
<keyword evidence="5" id="KW-1185">Reference proteome</keyword>
<keyword evidence="2" id="KW-1133">Transmembrane helix</keyword>
<sequence>MSTDPNQPIPANVDPSKGSVPDDTATERFQREVAARKAAELDHDEEEETLWAGGYNPKAMLGTWILMAMISIALLILPFFVSPLSMGIAVGLIALIWVVGCLLYAYRRLGYHYELTTQRFIHQTGILSRQTDRIEVIDIDDVSFSQGPVQRMFGVGNIELTGSDRTHPTLSMLGIGNVKDVSGLIDDIRRKERRRRSLHIESI</sequence>
<dbReference type="OrthoDB" id="269393at2"/>
<dbReference type="AlphaFoldDB" id="A0A5C6ERA2"/>
<evidence type="ECO:0000256" key="2">
    <source>
        <dbReference type="SAM" id="Phobius"/>
    </source>
</evidence>
<dbReference type="EMBL" id="SJPW01000005">
    <property type="protein sequence ID" value="TWU50924.1"/>
    <property type="molecule type" value="Genomic_DNA"/>
</dbReference>
<evidence type="ECO:0000313" key="5">
    <source>
        <dbReference type="Proteomes" id="UP000318288"/>
    </source>
</evidence>
<accession>A0A5C6ERA2</accession>
<protein>
    <submittedName>
        <fullName evidence="4">Bacterial membrane flanked domain protein</fullName>
    </submittedName>
</protein>
<dbReference type="PANTHER" id="PTHR37938:SF1">
    <property type="entry name" value="BLL0215 PROTEIN"/>
    <property type="match status" value="1"/>
</dbReference>
<evidence type="ECO:0000313" key="4">
    <source>
        <dbReference type="EMBL" id="TWU50924.1"/>
    </source>
</evidence>
<evidence type="ECO:0000256" key="1">
    <source>
        <dbReference type="SAM" id="MobiDB-lite"/>
    </source>
</evidence>
<comment type="caution">
    <text evidence="4">The sequence shown here is derived from an EMBL/GenBank/DDBJ whole genome shotgun (WGS) entry which is preliminary data.</text>
</comment>
<dbReference type="InterPro" id="IPR005182">
    <property type="entry name" value="YdbS-like_PH"/>
</dbReference>
<dbReference type="PANTHER" id="PTHR37938">
    <property type="entry name" value="BLL0215 PROTEIN"/>
    <property type="match status" value="1"/>
</dbReference>
<feature type="domain" description="YdbS-like PH" evidence="3">
    <location>
        <begin position="109"/>
        <end position="181"/>
    </location>
</feature>
<gene>
    <name evidence="4" type="ORF">Poly51_42170</name>
</gene>
<name>A0A5C6ERA2_9BACT</name>
<organism evidence="4 5">
    <name type="scientific">Rubripirellula tenax</name>
    <dbReference type="NCBI Taxonomy" id="2528015"/>
    <lineage>
        <taxon>Bacteria</taxon>
        <taxon>Pseudomonadati</taxon>
        <taxon>Planctomycetota</taxon>
        <taxon>Planctomycetia</taxon>
        <taxon>Pirellulales</taxon>
        <taxon>Pirellulaceae</taxon>
        <taxon>Rubripirellula</taxon>
    </lineage>
</organism>
<dbReference type="RefSeq" id="WP_146459593.1">
    <property type="nucleotide sequence ID" value="NZ_SJPW01000005.1"/>
</dbReference>
<keyword evidence="2" id="KW-0812">Transmembrane</keyword>
<dbReference type="Proteomes" id="UP000318288">
    <property type="component" value="Unassembled WGS sequence"/>
</dbReference>
<dbReference type="Pfam" id="PF03703">
    <property type="entry name" value="bPH_2"/>
    <property type="match status" value="1"/>
</dbReference>
<keyword evidence="2" id="KW-0472">Membrane</keyword>
<feature type="region of interest" description="Disordered" evidence="1">
    <location>
        <begin position="1"/>
        <end position="26"/>
    </location>
</feature>
<feature type="transmembrane region" description="Helical" evidence="2">
    <location>
        <begin position="87"/>
        <end position="106"/>
    </location>
</feature>
<proteinExistence type="predicted"/>
<feature type="transmembrane region" description="Helical" evidence="2">
    <location>
        <begin position="61"/>
        <end position="81"/>
    </location>
</feature>